<keyword evidence="3" id="KW-1185">Reference proteome</keyword>
<protein>
    <submittedName>
        <fullName evidence="2">Ribbon-helix-helix domain-containing protein</fullName>
    </submittedName>
</protein>
<evidence type="ECO:0000313" key="3">
    <source>
        <dbReference type="Proteomes" id="UP001589783"/>
    </source>
</evidence>
<gene>
    <name evidence="2" type="ORF">ACFFJD_02290</name>
</gene>
<reference evidence="2 3" key="1">
    <citation type="submission" date="2024-09" db="EMBL/GenBank/DDBJ databases">
        <authorList>
            <person name="Sun Q."/>
            <person name="Mori K."/>
        </authorList>
    </citation>
    <scope>NUCLEOTIDE SEQUENCE [LARGE SCALE GENOMIC DNA]</scope>
    <source>
        <strain evidence="2 3">CCM 7957</strain>
    </source>
</reference>
<dbReference type="EMBL" id="JBHLWV010000006">
    <property type="protein sequence ID" value="MFC0313683.1"/>
    <property type="molecule type" value="Genomic_DNA"/>
</dbReference>
<feature type="compositionally biased region" description="Pro residues" evidence="1">
    <location>
        <begin position="22"/>
        <end position="42"/>
    </location>
</feature>
<accession>A0ABV6H482</accession>
<evidence type="ECO:0000256" key="1">
    <source>
        <dbReference type="SAM" id="MobiDB-lite"/>
    </source>
</evidence>
<name>A0ABV6H482_9ACTN</name>
<sequence length="194" mass="20545">MSARNQLSPAGLGGPPARKKPVIPPPPRPTVSSPPAPVPTPDAEPVAPAAAPPAPSHSAAQEMPRRTKRGVSRRAPAGSPDSSIPISLLLPVEQANWVREQHHSGTTHANIILSAIAAQKDRLPALVAKLKNQTMTDDGLFVLSSERRVTVQTTQLQISTLRANIDTLDDLVAKMKASSRSELVRAALHGQMMS</sequence>
<feature type="region of interest" description="Disordered" evidence="1">
    <location>
        <begin position="1"/>
        <end position="83"/>
    </location>
</feature>
<evidence type="ECO:0000313" key="2">
    <source>
        <dbReference type="EMBL" id="MFC0313683.1"/>
    </source>
</evidence>
<comment type="caution">
    <text evidence="2">The sequence shown here is derived from an EMBL/GenBank/DDBJ whole genome shotgun (WGS) entry which is preliminary data.</text>
</comment>
<dbReference type="RefSeq" id="WP_382360315.1">
    <property type="nucleotide sequence ID" value="NZ_JBHLWV010000006.1"/>
</dbReference>
<proteinExistence type="predicted"/>
<organism evidence="2 3">
    <name type="scientific">Gordonia phosphorivorans</name>
    <dbReference type="NCBI Taxonomy" id="1056982"/>
    <lineage>
        <taxon>Bacteria</taxon>
        <taxon>Bacillati</taxon>
        <taxon>Actinomycetota</taxon>
        <taxon>Actinomycetes</taxon>
        <taxon>Mycobacteriales</taxon>
        <taxon>Gordoniaceae</taxon>
        <taxon>Gordonia</taxon>
    </lineage>
</organism>
<dbReference type="Proteomes" id="UP001589783">
    <property type="component" value="Unassembled WGS sequence"/>
</dbReference>
<dbReference type="CDD" id="cd22231">
    <property type="entry name" value="RHH_NikR_HicB-like"/>
    <property type="match status" value="1"/>
</dbReference>